<dbReference type="PROSITE" id="PS00166">
    <property type="entry name" value="ENOYL_COA_HYDRATASE"/>
    <property type="match status" value="1"/>
</dbReference>
<dbReference type="InterPro" id="IPR029045">
    <property type="entry name" value="ClpP/crotonase-like_dom_sf"/>
</dbReference>
<dbReference type="NCBIfam" id="NF005699">
    <property type="entry name" value="PRK07509.1"/>
    <property type="match status" value="1"/>
</dbReference>
<dbReference type="RefSeq" id="WP_179502352.1">
    <property type="nucleotide sequence ID" value="NZ_JACCAA010000001.1"/>
</dbReference>
<name>A0A7Y9RZ20_9ACTN</name>
<dbReference type="PANTHER" id="PTHR43149:SF1">
    <property type="entry name" value="DELTA(3,5)-DELTA(2,4)-DIENOYL-COA ISOMERASE, MITOCHONDRIAL"/>
    <property type="match status" value="1"/>
</dbReference>
<comment type="similarity">
    <text evidence="1 2">Belongs to the enoyl-CoA hydratase/isomerase family.</text>
</comment>
<organism evidence="4 5">
    <name type="scientific">Nocardioides daedukensis</name>
    <dbReference type="NCBI Taxonomy" id="634462"/>
    <lineage>
        <taxon>Bacteria</taxon>
        <taxon>Bacillati</taxon>
        <taxon>Actinomycetota</taxon>
        <taxon>Actinomycetes</taxon>
        <taxon>Propionibacteriales</taxon>
        <taxon>Nocardioidaceae</taxon>
        <taxon>Nocardioides</taxon>
    </lineage>
</organism>
<evidence type="ECO:0000256" key="1">
    <source>
        <dbReference type="ARBA" id="ARBA00005254"/>
    </source>
</evidence>
<evidence type="ECO:0000313" key="4">
    <source>
        <dbReference type="EMBL" id="NYG59286.1"/>
    </source>
</evidence>
<proteinExistence type="inferred from homology"/>
<dbReference type="EMBL" id="JACCAA010000001">
    <property type="protein sequence ID" value="NYG59286.1"/>
    <property type="molecule type" value="Genomic_DNA"/>
</dbReference>
<feature type="region of interest" description="Disordered" evidence="3">
    <location>
        <begin position="241"/>
        <end position="260"/>
    </location>
</feature>
<dbReference type="CDD" id="cd06558">
    <property type="entry name" value="crotonase-like"/>
    <property type="match status" value="1"/>
</dbReference>
<dbReference type="AlphaFoldDB" id="A0A7Y9RZ20"/>
<gene>
    <name evidence="4" type="ORF">BJ980_002209</name>
</gene>
<accession>A0A7Y9RZ20</accession>
<dbReference type="Proteomes" id="UP000540656">
    <property type="component" value="Unassembled WGS sequence"/>
</dbReference>
<dbReference type="Pfam" id="PF00378">
    <property type="entry name" value="ECH_1"/>
    <property type="match status" value="1"/>
</dbReference>
<evidence type="ECO:0000256" key="3">
    <source>
        <dbReference type="SAM" id="MobiDB-lite"/>
    </source>
</evidence>
<comment type="caution">
    <text evidence="4">The sequence shown here is derived from an EMBL/GenBank/DDBJ whole genome shotgun (WGS) entry which is preliminary data.</text>
</comment>
<dbReference type="SUPFAM" id="SSF52096">
    <property type="entry name" value="ClpP/crotonase"/>
    <property type="match status" value="1"/>
</dbReference>
<protein>
    <submittedName>
        <fullName evidence="4">Enoyl-CoA hydratase/carnithine racemase</fullName>
    </submittedName>
</protein>
<dbReference type="InterPro" id="IPR001753">
    <property type="entry name" value="Enoyl-CoA_hydra/iso"/>
</dbReference>
<dbReference type="InterPro" id="IPR045002">
    <property type="entry name" value="Ech1-like"/>
</dbReference>
<evidence type="ECO:0000256" key="2">
    <source>
        <dbReference type="RuleBase" id="RU003707"/>
    </source>
</evidence>
<dbReference type="PANTHER" id="PTHR43149">
    <property type="entry name" value="ENOYL-COA HYDRATASE"/>
    <property type="match status" value="1"/>
</dbReference>
<dbReference type="InterPro" id="IPR018376">
    <property type="entry name" value="Enoyl-CoA_hyd/isom_CS"/>
</dbReference>
<evidence type="ECO:0000313" key="5">
    <source>
        <dbReference type="Proteomes" id="UP000540656"/>
    </source>
</evidence>
<dbReference type="Gene3D" id="3.90.226.10">
    <property type="entry name" value="2-enoyl-CoA Hydratase, Chain A, domain 1"/>
    <property type="match status" value="1"/>
</dbReference>
<keyword evidence="5" id="KW-1185">Reference proteome</keyword>
<sequence length="260" mass="27848">MTQSEQRVTIEVADGIADVVLNRPDKMNALDGAMIDQINAAIEEIAGRDDVRVVVLSGAGRAFCAGIDLAYLGDPNNLGDLSERTHGEANRFQQVAWGWRTLEVPVVAALHGVVFGGGLQIALGADIRIAHPSAKLAVMEAKWGLVPDMAGYPLLRENLRGDVARELVYTGRQVDGSEAAQIGLVTRTHEDPRAEAMRVAKEISESSAAALAAAKRIFALSSEQLAPAGEVLLAESREQQVLLSSDEPRRRLSQAARPAR</sequence>
<reference evidence="4 5" key="1">
    <citation type="submission" date="2020-07" db="EMBL/GenBank/DDBJ databases">
        <title>Sequencing the genomes of 1000 actinobacteria strains.</title>
        <authorList>
            <person name="Klenk H.-P."/>
        </authorList>
    </citation>
    <scope>NUCLEOTIDE SEQUENCE [LARGE SCALE GENOMIC DNA]</scope>
    <source>
        <strain evidence="4 5">DSM 23819</strain>
    </source>
</reference>
<dbReference type="GO" id="GO:0016853">
    <property type="term" value="F:isomerase activity"/>
    <property type="evidence" value="ECO:0007669"/>
    <property type="project" value="InterPro"/>
</dbReference>